<comment type="function">
    <text evidence="1">Resistance to tetracycline by an active tetracycline efflux. This is an energy-dependent process that decreases the accumulation of the antibiotic in whole cells. This protein functions as a metal-tetracycline/H(+) antiporter.</text>
</comment>
<feature type="transmembrane region" description="Helical" evidence="10">
    <location>
        <begin position="40"/>
        <end position="58"/>
    </location>
</feature>
<dbReference type="PATRIC" id="fig|1453496.5.peg.2004"/>
<dbReference type="OrthoDB" id="9814303at2"/>
<feature type="transmembrane region" description="Helical" evidence="10">
    <location>
        <begin position="128"/>
        <end position="154"/>
    </location>
</feature>
<comment type="similarity">
    <text evidence="4">Belongs to the major facilitator superfamily. TCR/Tet family.</text>
</comment>
<evidence type="ECO:0000256" key="4">
    <source>
        <dbReference type="ARBA" id="ARBA00007520"/>
    </source>
</evidence>
<dbReference type="NCBIfam" id="TIGR00710">
    <property type="entry name" value="efflux_Bcr_CflA"/>
    <property type="match status" value="1"/>
</dbReference>
<evidence type="ECO:0000256" key="9">
    <source>
        <dbReference type="ARBA" id="ARBA00023136"/>
    </source>
</evidence>
<dbReference type="HOGENOM" id="CLU_001265_47_1_6"/>
<evidence type="ECO:0000256" key="1">
    <source>
        <dbReference type="ARBA" id="ARBA00003279"/>
    </source>
</evidence>
<dbReference type="PANTHER" id="PTHR23502">
    <property type="entry name" value="MAJOR FACILITATOR SUPERFAMILY"/>
    <property type="match status" value="1"/>
</dbReference>
<dbReference type="InterPro" id="IPR020846">
    <property type="entry name" value="MFS_dom"/>
</dbReference>
<dbReference type="RefSeq" id="WP_025802006.1">
    <property type="nucleotide sequence ID" value="NZ_CP009706.1"/>
</dbReference>
<keyword evidence="10" id="KW-0997">Cell inner membrane</keyword>
<feature type="transmembrane region" description="Helical" evidence="10">
    <location>
        <begin position="340"/>
        <end position="360"/>
    </location>
</feature>
<feature type="transmembrane region" description="Helical" evidence="10">
    <location>
        <begin position="93"/>
        <end position="116"/>
    </location>
</feature>
<evidence type="ECO:0000256" key="2">
    <source>
        <dbReference type="ARBA" id="ARBA00004651"/>
    </source>
</evidence>
<dbReference type="Proteomes" id="UP000029986">
    <property type="component" value="Chromosome"/>
</dbReference>
<evidence type="ECO:0000256" key="3">
    <source>
        <dbReference type="ARBA" id="ARBA00006236"/>
    </source>
</evidence>
<dbReference type="GO" id="GO:1990961">
    <property type="term" value="P:xenobiotic detoxification by transmembrane export across the plasma membrane"/>
    <property type="evidence" value="ECO:0007669"/>
    <property type="project" value="InterPro"/>
</dbReference>
<keyword evidence="5 10" id="KW-0813">Transport</keyword>
<evidence type="ECO:0000259" key="11">
    <source>
        <dbReference type="PROSITE" id="PS50850"/>
    </source>
</evidence>
<dbReference type="Pfam" id="PF07690">
    <property type="entry name" value="MFS_1"/>
    <property type="match status" value="1"/>
</dbReference>
<feature type="transmembrane region" description="Helical" evidence="10">
    <location>
        <begin position="70"/>
        <end position="87"/>
    </location>
</feature>
<keyword evidence="13" id="KW-1185">Reference proteome</keyword>
<proteinExistence type="inferred from homology"/>
<accession>A0A097R1T6</accession>
<dbReference type="eggNOG" id="COG2814">
    <property type="taxonomic scope" value="Bacteria"/>
</dbReference>
<evidence type="ECO:0000256" key="6">
    <source>
        <dbReference type="ARBA" id="ARBA00022475"/>
    </source>
</evidence>
<organism evidence="12 13">
    <name type="scientific">Hafnia alvei FB1</name>
    <dbReference type="NCBI Taxonomy" id="1453496"/>
    <lineage>
        <taxon>Bacteria</taxon>
        <taxon>Pseudomonadati</taxon>
        <taxon>Pseudomonadota</taxon>
        <taxon>Gammaproteobacteria</taxon>
        <taxon>Enterobacterales</taxon>
        <taxon>Hafniaceae</taxon>
        <taxon>Hafnia</taxon>
    </lineage>
</organism>
<dbReference type="InterPro" id="IPR001958">
    <property type="entry name" value="Tet-R_TetA/multi-R_MdtG-like"/>
</dbReference>
<dbReference type="GO" id="GO:0005886">
    <property type="term" value="C:plasma membrane"/>
    <property type="evidence" value="ECO:0007669"/>
    <property type="project" value="UniProtKB-SubCell"/>
</dbReference>
<evidence type="ECO:0000256" key="5">
    <source>
        <dbReference type="ARBA" id="ARBA00022448"/>
    </source>
</evidence>
<feature type="transmembrane region" description="Helical" evidence="10">
    <location>
        <begin position="271"/>
        <end position="293"/>
    </location>
</feature>
<feature type="transmembrane region" description="Helical" evidence="10">
    <location>
        <begin position="305"/>
        <end position="328"/>
    </location>
</feature>
<dbReference type="PANTHER" id="PTHR23502:SF70">
    <property type="entry name" value="BCR_CFLA FAMILY EFFLUX TRANSPORTER"/>
    <property type="match status" value="1"/>
</dbReference>
<dbReference type="GO" id="GO:0042910">
    <property type="term" value="F:xenobiotic transmembrane transporter activity"/>
    <property type="evidence" value="ECO:0007669"/>
    <property type="project" value="InterPro"/>
</dbReference>
<evidence type="ECO:0000256" key="10">
    <source>
        <dbReference type="RuleBase" id="RU365088"/>
    </source>
</evidence>
<feature type="transmembrane region" description="Helical" evidence="10">
    <location>
        <begin position="160"/>
        <end position="178"/>
    </location>
</feature>
<feature type="transmembrane region" description="Helical" evidence="10">
    <location>
        <begin position="238"/>
        <end position="259"/>
    </location>
</feature>
<name>A0A097R1T6_HAFAL</name>
<dbReference type="CDD" id="cd17320">
    <property type="entry name" value="MFS_MdfA_MDR_like"/>
    <property type="match status" value="1"/>
</dbReference>
<dbReference type="PRINTS" id="PR01035">
    <property type="entry name" value="TCRTETA"/>
</dbReference>
<evidence type="ECO:0000256" key="7">
    <source>
        <dbReference type="ARBA" id="ARBA00022692"/>
    </source>
</evidence>
<feature type="transmembrane region" description="Helical" evidence="10">
    <location>
        <begin position="366"/>
        <end position="385"/>
    </location>
</feature>
<evidence type="ECO:0000313" key="13">
    <source>
        <dbReference type="Proteomes" id="UP000029986"/>
    </source>
</evidence>
<dbReference type="InterPro" id="IPR004812">
    <property type="entry name" value="Efflux_drug-R_Bcr/CmlA"/>
</dbReference>
<keyword evidence="9 10" id="KW-0472">Membrane</keyword>
<dbReference type="Gene3D" id="1.20.1720.10">
    <property type="entry name" value="Multidrug resistance protein D"/>
    <property type="match status" value="1"/>
</dbReference>
<dbReference type="InterPro" id="IPR005829">
    <property type="entry name" value="Sugar_transporter_CS"/>
</dbReference>
<dbReference type="PROSITE" id="PS00216">
    <property type="entry name" value="SUGAR_TRANSPORT_1"/>
    <property type="match status" value="1"/>
</dbReference>
<comment type="caution">
    <text evidence="10">Lacks conserved residue(s) required for the propagation of feature annotation.</text>
</comment>
<keyword evidence="7 10" id="KW-0812">Transmembrane</keyword>
<dbReference type="InterPro" id="IPR011701">
    <property type="entry name" value="MFS"/>
</dbReference>
<evidence type="ECO:0000313" key="12">
    <source>
        <dbReference type="EMBL" id="AIU72678.1"/>
    </source>
</evidence>
<feature type="transmembrane region" description="Helical" evidence="10">
    <location>
        <begin position="206"/>
        <end position="226"/>
    </location>
</feature>
<gene>
    <name evidence="12" type="ORF">AT03_09975</name>
</gene>
<dbReference type="SUPFAM" id="SSF103473">
    <property type="entry name" value="MFS general substrate transporter"/>
    <property type="match status" value="1"/>
</dbReference>
<keyword evidence="6" id="KW-1003">Cell membrane</keyword>
<comment type="similarity">
    <text evidence="3 10">Belongs to the major facilitator superfamily. Bcr/CmlA family.</text>
</comment>
<comment type="subcellular location">
    <subcellularLocation>
        <location evidence="10">Cell inner membrane</location>
        <topology evidence="10">Multi-pass membrane protein</topology>
    </subcellularLocation>
    <subcellularLocation>
        <location evidence="2">Cell membrane</location>
        <topology evidence="2">Multi-pass membrane protein</topology>
    </subcellularLocation>
</comment>
<dbReference type="AlphaFoldDB" id="A0A097R1T6"/>
<dbReference type="EMBL" id="CP009706">
    <property type="protein sequence ID" value="AIU72678.1"/>
    <property type="molecule type" value="Genomic_DNA"/>
</dbReference>
<dbReference type="InterPro" id="IPR036259">
    <property type="entry name" value="MFS_trans_sf"/>
</dbReference>
<reference evidence="12 13" key="1">
    <citation type="journal article" date="2014" name="Gut Pathog.">
        <title>Gene clusters of Hafnia alvei strain FB1 important in survival and pathogenesis: a draft genome perspective.</title>
        <authorList>
            <person name="Tan J.Y."/>
            <person name="Yin W.F."/>
            <person name="Chan K.G."/>
        </authorList>
    </citation>
    <scope>NUCLEOTIDE SEQUENCE [LARGE SCALE GENOMIC DNA]</scope>
    <source>
        <strain evidence="12 13">FB1</strain>
    </source>
</reference>
<keyword evidence="8 10" id="KW-1133">Transmembrane helix</keyword>
<dbReference type="PROSITE" id="PS50850">
    <property type="entry name" value="MFS"/>
    <property type="match status" value="1"/>
</dbReference>
<protein>
    <recommendedName>
        <fullName evidence="10">Bcr/CflA family efflux transporter</fullName>
    </recommendedName>
</protein>
<sequence length="399" mass="42254">MRNYILLLLTLVLFGPLGIDLFLPTIPAIAADFQVKNEVIQSTISLFLLVMGLGQLIAGPLVDKFGRRPIALVGIALYIVGSILAALSTSSDIFVIARVVQGCAVCCTGVVCFSGVRDRLSGNEAAKAYGFLNGTLNIVPALAPLLGGILAELFNWRAPFWFLVFYAVVVFIIMAIWLPETRPADTKPVKGLPLKQYARILSNGRFLRFALVNAGAMGMAITYVSFAPTVLMTEGQLSPLTFSLIFGGNGFWILLVSLLANKVIQRAGRPFCLMLGTILMGLGCVGLFAGMHLLPEAASQHWLSYMLPVASACAGLAFIMGPATSYALEPYSDEAGIASALVGFVQMAIGSSIALIAIALPMSAKPALAIVMLLGGLLALSARLLSSKLKGRVKSINQA</sequence>
<feature type="domain" description="Major facilitator superfamily (MFS) profile" evidence="11">
    <location>
        <begin position="4"/>
        <end position="394"/>
    </location>
</feature>
<evidence type="ECO:0000256" key="8">
    <source>
        <dbReference type="ARBA" id="ARBA00022989"/>
    </source>
</evidence>
<dbReference type="KEGG" id="hav:AT03_09975"/>